<name>A0A4Z1PBA9_9PEZI</name>
<accession>A0A4Z1PBA9</accession>
<keyword evidence="3" id="KW-1185">Reference proteome</keyword>
<reference evidence="2 3" key="1">
    <citation type="submission" date="2019-04" db="EMBL/GenBank/DDBJ databases">
        <title>High contiguity whole genome sequence and gene annotation resource for two Venturia nashicola isolates.</title>
        <authorList>
            <person name="Prokchorchik M."/>
            <person name="Won K."/>
            <person name="Lee Y."/>
            <person name="Choi E.D."/>
            <person name="Segonzac C."/>
            <person name="Sohn K.H."/>
        </authorList>
    </citation>
    <scope>NUCLEOTIDE SEQUENCE [LARGE SCALE GENOMIC DNA]</scope>
    <source>
        <strain evidence="2 3">PRI2</strain>
    </source>
</reference>
<dbReference type="InterPro" id="IPR053221">
    <property type="entry name" value="Burnettramic_acid_biosynth"/>
</dbReference>
<dbReference type="PANTHER" id="PTHR38887">
    <property type="entry name" value="CHROMOSOME 21, WHOLE GENOME SHOTGUN SEQUENCE"/>
    <property type="match status" value="1"/>
</dbReference>
<comment type="caution">
    <text evidence="2">The sequence shown here is derived from an EMBL/GenBank/DDBJ whole genome shotgun (WGS) entry which is preliminary data.</text>
</comment>
<feature type="region of interest" description="Disordered" evidence="1">
    <location>
        <begin position="50"/>
        <end position="101"/>
    </location>
</feature>
<dbReference type="EMBL" id="SNSC02000008">
    <property type="protein sequence ID" value="TID22316.1"/>
    <property type="molecule type" value="Genomic_DNA"/>
</dbReference>
<feature type="region of interest" description="Disordered" evidence="1">
    <location>
        <begin position="590"/>
        <end position="614"/>
    </location>
</feature>
<evidence type="ECO:0000313" key="3">
    <source>
        <dbReference type="Proteomes" id="UP000298493"/>
    </source>
</evidence>
<dbReference type="STRING" id="86259.A0A4Z1PBA9"/>
<dbReference type="AlphaFoldDB" id="A0A4Z1PBA9"/>
<evidence type="ECO:0000313" key="2">
    <source>
        <dbReference type="EMBL" id="TID22316.1"/>
    </source>
</evidence>
<gene>
    <name evidence="2" type="ORF">E6O75_ATG11110</name>
</gene>
<sequence>MEPQRNWKAVEAGRENTANKITASIAEDEQLPAYEAEDSATPSILPEVASAATQSTLARSHSSATHSTLTTSHSAATHSTLTTSHSTATHSTLTTSHSPAVPSNLPENYIPAAGPSVSSPFNFPTADLATYCDPTPTQKPVAIPQRWPEPSAPFLTAYAPVLLNYGIPAKAFHSFLDTLSAFLTAKVSKRAISHASDIAASVGRVPKQLAKDLVAQAKDTGRGIATSAKKGNPIGVVGGLLNATLGMTIGVALRSVNSIVQLPAAAAMAAANPKTPRGRAELYIATANKDWFGPRGLNARLLDTVELTNLLGIEATEFLTAAGPAVSAGKSDEKLKALRGWIADVEVWVDWRDWGTLSRRDTPLTMPDPKPLQAVNTVDAFSIEPDGSAGGSAVGSSTRSSTRSISRDMKKDVGTNSQSHVFRKPVGSVGGPAVGLSTRSMSGDMRKYFEATSPSPKSPVRTTSAASAERVGSTSGPAAGSSTPPTFQDMEKDIGTTSPNAVSPLVGSTSPSTPGERRKEIETTSPTPISPLVDTTSAFSVEPVDTTSAFAIVTNRDHVDTTNAFAIVPTHNVDTTSAFSIEKQSLVAAGKRPVHPLEQEEQEKQEKGTPLPPGSLRLGIPTLWLVLFPAERTSTVKEKTAKFKWSDLGN</sequence>
<feature type="compositionally biased region" description="Polar residues" evidence="1">
    <location>
        <begin position="452"/>
        <end position="466"/>
    </location>
</feature>
<feature type="compositionally biased region" description="Polar residues" evidence="1">
    <location>
        <begin position="523"/>
        <end position="536"/>
    </location>
</feature>
<feature type="compositionally biased region" description="Low complexity" evidence="1">
    <location>
        <begin position="55"/>
        <end position="98"/>
    </location>
</feature>
<dbReference type="PANTHER" id="PTHR38887:SF1">
    <property type="entry name" value="RAS MODIFICATION PROTEIN ERF4"/>
    <property type="match status" value="1"/>
</dbReference>
<feature type="compositionally biased region" description="Basic and acidic residues" evidence="1">
    <location>
        <begin position="595"/>
        <end position="607"/>
    </location>
</feature>
<feature type="compositionally biased region" description="Low complexity" evidence="1">
    <location>
        <begin position="472"/>
        <end position="486"/>
    </location>
</feature>
<feature type="compositionally biased region" description="Polar residues" evidence="1">
    <location>
        <begin position="495"/>
        <end position="513"/>
    </location>
</feature>
<feature type="compositionally biased region" description="Low complexity" evidence="1">
    <location>
        <begin position="394"/>
        <end position="404"/>
    </location>
</feature>
<feature type="region of interest" description="Disordered" evidence="1">
    <location>
        <begin position="383"/>
        <end position="536"/>
    </location>
</feature>
<evidence type="ECO:0000256" key="1">
    <source>
        <dbReference type="SAM" id="MobiDB-lite"/>
    </source>
</evidence>
<proteinExistence type="predicted"/>
<dbReference type="Proteomes" id="UP000298493">
    <property type="component" value="Unassembled WGS sequence"/>
</dbReference>
<dbReference type="OrthoDB" id="37659at2759"/>
<protein>
    <submittedName>
        <fullName evidence="2">Putative subunit of the rna polymerase ii mediator complex protein</fullName>
    </submittedName>
</protein>
<organism evidence="2 3">
    <name type="scientific">Venturia nashicola</name>
    <dbReference type="NCBI Taxonomy" id="86259"/>
    <lineage>
        <taxon>Eukaryota</taxon>
        <taxon>Fungi</taxon>
        <taxon>Dikarya</taxon>
        <taxon>Ascomycota</taxon>
        <taxon>Pezizomycotina</taxon>
        <taxon>Dothideomycetes</taxon>
        <taxon>Pleosporomycetidae</taxon>
        <taxon>Venturiales</taxon>
        <taxon>Venturiaceae</taxon>
        <taxon>Venturia</taxon>
    </lineage>
</organism>